<feature type="region of interest" description="Disordered" evidence="1">
    <location>
        <begin position="258"/>
        <end position="285"/>
    </location>
</feature>
<proteinExistence type="predicted"/>
<dbReference type="EMBL" id="JAIQZJ010000021">
    <property type="protein sequence ID" value="MBZ5741005.1"/>
    <property type="molecule type" value="Genomic_DNA"/>
</dbReference>
<feature type="compositionally biased region" description="Polar residues" evidence="1">
    <location>
        <begin position="276"/>
        <end position="285"/>
    </location>
</feature>
<organism evidence="2 3">
    <name type="scientific">Nocardioides mangrovi</name>
    <dbReference type="NCBI Taxonomy" id="2874580"/>
    <lineage>
        <taxon>Bacteria</taxon>
        <taxon>Bacillati</taxon>
        <taxon>Actinomycetota</taxon>
        <taxon>Actinomycetes</taxon>
        <taxon>Propionibacteriales</taxon>
        <taxon>Nocardioidaceae</taxon>
        <taxon>Nocardioides</taxon>
    </lineage>
</organism>
<protein>
    <recommendedName>
        <fullName evidence="4">GH16 domain-containing protein</fullName>
    </recommendedName>
</protein>
<accession>A0ABS7UJP1</accession>
<keyword evidence="3" id="KW-1185">Reference proteome</keyword>
<evidence type="ECO:0000256" key="1">
    <source>
        <dbReference type="SAM" id="MobiDB-lite"/>
    </source>
</evidence>
<reference evidence="2 3" key="1">
    <citation type="submission" date="2021-09" db="EMBL/GenBank/DDBJ databases">
        <title>Whole genome sequence of Nocardioides sp. GBK3QG-3.</title>
        <authorList>
            <person name="Tuo L."/>
        </authorList>
    </citation>
    <scope>NUCLEOTIDE SEQUENCE [LARGE SCALE GENOMIC DNA]</scope>
    <source>
        <strain evidence="2 3">GBK3QG-3</strain>
    </source>
</reference>
<sequence>MEKTGTLARLALGIALAGIVLAGLTAPGAAAERHHAKHRAKRSVGSLLVSPGSLFVGGQQLTFSGDLGVSGVRRIHLQKNMGRIGDVWSDVEGFSTTTKPDGSFTFTYPAPSMFNIRMRVVGKGAVTGSWDFDAKSQDLTLSTAKLPGLDDGEVVMNLPFTIAVDTTPTLVGRPDLPPPVIPGRTLTLQQRVDGDTWKTLDTTRTSILGNGAFVQTVGAAGYVTYRVREEDWTKGGDKIGWYPSFPFTVRVVDPLHPNVGRDEAPTAPSRPYKETGSPSSRNGQTAAKAHLWGISLWDFAWTSGESLTSRPYRGTDRRGWWLDSSDGTGRAAQLNGQISLDSGRNFRGDGDVGTTRATMQDNPAAYGRWETAFRIKRFETGAQDYHAVLELVPERASDYRCGTRNITVADIDAGGHSIDIGARSASGTKWTATRKIDIGQRSAAIGIELGKSHITWFVDGRTVGVVNDPKAVSGVPMTLRFSLVGDGEKEMNHTMLFSDWQRSWTLDGGKQVTQGASLQRASYNASC</sequence>
<dbReference type="Proteomes" id="UP000780875">
    <property type="component" value="Unassembled WGS sequence"/>
</dbReference>
<comment type="caution">
    <text evidence="2">The sequence shown here is derived from an EMBL/GenBank/DDBJ whole genome shotgun (WGS) entry which is preliminary data.</text>
</comment>
<evidence type="ECO:0000313" key="2">
    <source>
        <dbReference type="EMBL" id="MBZ5741005.1"/>
    </source>
</evidence>
<gene>
    <name evidence="2" type="ORF">K8U61_22770</name>
</gene>
<evidence type="ECO:0000313" key="3">
    <source>
        <dbReference type="Proteomes" id="UP000780875"/>
    </source>
</evidence>
<dbReference type="RefSeq" id="WP_224125306.1">
    <property type="nucleotide sequence ID" value="NZ_JAIQZJ010000021.1"/>
</dbReference>
<evidence type="ECO:0008006" key="4">
    <source>
        <dbReference type="Google" id="ProtNLM"/>
    </source>
</evidence>
<name>A0ABS7UJP1_9ACTN</name>